<sequence length="67" mass="7985">MTINWHHEMYLLYRTEKQALDNQKIINSINRQLKVEYSELLSGMDIYNKSKEILLMNSPTKTEKLAL</sequence>
<name>A0A381V454_9ZZZZ</name>
<accession>A0A381V454</accession>
<organism evidence="1">
    <name type="scientific">marine metagenome</name>
    <dbReference type="NCBI Taxonomy" id="408172"/>
    <lineage>
        <taxon>unclassified sequences</taxon>
        <taxon>metagenomes</taxon>
        <taxon>ecological metagenomes</taxon>
    </lineage>
</organism>
<evidence type="ECO:0000313" key="1">
    <source>
        <dbReference type="EMBL" id="SVA35145.1"/>
    </source>
</evidence>
<gene>
    <name evidence="1" type="ORF">METZ01_LOCUS87999</name>
</gene>
<reference evidence="1" key="1">
    <citation type="submission" date="2018-05" db="EMBL/GenBank/DDBJ databases">
        <authorList>
            <person name="Lanie J.A."/>
            <person name="Ng W.-L."/>
            <person name="Kazmierczak K.M."/>
            <person name="Andrzejewski T.M."/>
            <person name="Davidsen T.M."/>
            <person name="Wayne K.J."/>
            <person name="Tettelin H."/>
            <person name="Glass J.I."/>
            <person name="Rusch D."/>
            <person name="Podicherti R."/>
            <person name="Tsui H.-C.T."/>
            <person name="Winkler M.E."/>
        </authorList>
    </citation>
    <scope>NUCLEOTIDE SEQUENCE</scope>
</reference>
<protein>
    <submittedName>
        <fullName evidence="1">Uncharacterized protein</fullName>
    </submittedName>
</protein>
<dbReference type="AlphaFoldDB" id="A0A381V454"/>
<proteinExistence type="predicted"/>
<dbReference type="EMBL" id="UINC01007801">
    <property type="protein sequence ID" value="SVA35145.1"/>
    <property type="molecule type" value="Genomic_DNA"/>
</dbReference>